<name>A0A8J5NDJ4_HOMAM</name>
<dbReference type="PANTHER" id="PTHR37984">
    <property type="entry name" value="PROTEIN CBG26694"/>
    <property type="match status" value="1"/>
</dbReference>
<evidence type="ECO:0000313" key="2">
    <source>
        <dbReference type="Proteomes" id="UP000747542"/>
    </source>
</evidence>
<evidence type="ECO:0000313" key="1">
    <source>
        <dbReference type="EMBL" id="KAG7177324.1"/>
    </source>
</evidence>
<dbReference type="Gene3D" id="3.30.420.10">
    <property type="entry name" value="Ribonuclease H-like superfamily/Ribonuclease H"/>
    <property type="match status" value="1"/>
</dbReference>
<dbReference type="InterPro" id="IPR012337">
    <property type="entry name" value="RNaseH-like_sf"/>
</dbReference>
<protein>
    <submittedName>
        <fullName evidence="1">Uncharacterized protein</fullName>
    </submittedName>
</protein>
<organism evidence="1 2">
    <name type="scientific">Homarus americanus</name>
    <name type="common">American lobster</name>
    <dbReference type="NCBI Taxonomy" id="6706"/>
    <lineage>
        <taxon>Eukaryota</taxon>
        <taxon>Metazoa</taxon>
        <taxon>Ecdysozoa</taxon>
        <taxon>Arthropoda</taxon>
        <taxon>Crustacea</taxon>
        <taxon>Multicrustacea</taxon>
        <taxon>Malacostraca</taxon>
        <taxon>Eumalacostraca</taxon>
        <taxon>Eucarida</taxon>
        <taxon>Decapoda</taxon>
        <taxon>Pleocyemata</taxon>
        <taxon>Astacidea</taxon>
        <taxon>Nephropoidea</taxon>
        <taxon>Nephropidae</taxon>
        <taxon>Homarus</taxon>
    </lineage>
</organism>
<proteinExistence type="predicted"/>
<dbReference type="InterPro" id="IPR036397">
    <property type="entry name" value="RNaseH_sf"/>
</dbReference>
<dbReference type="PANTHER" id="PTHR37984:SF8">
    <property type="entry name" value="CCHC-TYPE DOMAIN-CONTAINING PROTEIN"/>
    <property type="match status" value="1"/>
</dbReference>
<gene>
    <name evidence="1" type="ORF">Hamer_G000644</name>
</gene>
<accession>A0A8J5NDJ4</accession>
<keyword evidence="2" id="KW-1185">Reference proteome</keyword>
<comment type="caution">
    <text evidence="1">The sequence shown here is derived from an EMBL/GenBank/DDBJ whole genome shotgun (WGS) entry which is preliminary data.</text>
</comment>
<dbReference type="InterPro" id="IPR050951">
    <property type="entry name" value="Retrovirus_Pol_polyprotein"/>
</dbReference>
<dbReference type="AlphaFoldDB" id="A0A8J5NDJ4"/>
<reference evidence="1" key="1">
    <citation type="journal article" date="2021" name="Sci. Adv.">
        <title>The American lobster genome reveals insights on longevity, neural, and immune adaptations.</title>
        <authorList>
            <person name="Polinski J.M."/>
            <person name="Zimin A.V."/>
            <person name="Clark K.F."/>
            <person name="Kohn A.B."/>
            <person name="Sadowski N."/>
            <person name="Timp W."/>
            <person name="Ptitsyn A."/>
            <person name="Khanna P."/>
            <person name="Romanova D.Y."/>
            <person name="Williams P."/>
            <person name="Greenwood S.J."/>
            <person name="Moroz L.L."/>
            <person name="Walt D.R."/>
            <person name="Bodnar A.G."/>
        </authorList>
    </citation>
    <scope>NUCLEOTIDE SEQUENCE</scope>
    <source>
        <strain evidence="1">GMGI-L3</strain>
    </source>
</reference>
<dbReference type="Proteomes" id="UP000747542">
    <property type="component" value="Unassembled WGS sequence"/>
</dbReference>
<dbReference type="GO" id="GO:0003676">
    <property type="term" value="F:nucleic acid binding"/>
    <property type="evidence" value="ECO:0007669"/>
    <property type="project" value="InterPro"/>
</dbReference>
<dbReference type="EMBL" id="JAHLQT010002534">
    <property type="protein sequence ID" value="KAG7177324.1"/>
    <property type="molecule type" value="Genomic_DNA"/>
</dbReference>
<sequence length="153" mass="17258">MRGMNDSQRMGLVEVKEGNLERVYNIKLEEEYLDVMKGSLGTLLHVQFLKVDANNKPFTLDWNISHETSSPGNSKVNGAAEAAVKTVKGMMKRCLRAREDMYLGLLNIRNTPQEGLNTSPAQRLMGKRMKTLVLTNDTLLKPPKKVLWTKRVG</sequence>
<dbReference type="SUPFAM" id="SSF53098">
    <property type="entry name" value="Ribonuclease H-like"/>
    <property type="match status" value="1"/>
</dbReference>